<evidence type="ECO:0000256" key="2">
    <source>
        <dbReference type="ARBA" id="ARBA00029447"/>
    </source>
</evidence>
<feature type="compositionally biased region" description="Pro residues" evidence="4">
    <location>
        <begin position="451"/>
        <end position="460"/>
    </location>
</feature>
<accession>A0A9D9HHR2</accession>
<dbReference type="AlphaFoldDB" id="A0A9D9HHR2"/>
<keyword evidence="5" id="KW-0812">Transmembrane</keyword>
<keyword evidence="3" id="KW-0807">Transducer</keyword>
<keyword evidence="1" id="KW-0145">Chemotaxis</keyword>
<comment type="similarity">
    <text evidence="2">Belongs to the methyl-accepting chemotaxis (MCP) protein family.</text>
</comment>
<dbReference type="Pfam" id="PF00015">
    <property type="entry name" value="MCPsignal"/>
    <property type="match status" value="1"/>
</dbReference>
<dbReference type="EMBL" id="JADIMS010000093">
    <property type="protein sequence ID" value="MBO8450512.1"/>
    <property type="molecule type" value="Genomic_DNA"/>
</dbReference>
<dbReference type="SMART" id="SM00283">
    <property type="entry name" value="MA"/>
    <property type="match status" value="1"/>
</dbReference>
<sequence>MKKNRRNLFYACIVFVILALASALFFMITARCENGLLRAVLSGAVFIVTLILLIDAPYVFFRREMHTARRLMDSLQAMLRGEEPVSRADVPQALHSVFSEVSAQARISGKIQPLLRSGLDSVSELSSAISDTDSTFSIVDGFLTDMNGEVQTLKEQVENVKGALSKIVAGLSHLDGEVENQRQAVSGSVSSVEKMISSMTEMVSLADRDARDVRLLVSSSEKGREVFSLTHDRILGIGSQVARIQEVVGVIQDIAERTNLLSLNAAIEAAHAGDLGKGFSVVAEEMTRLAEACAENSSAITVSISEIVDSIQEMVSSSGELETSFTQITGNVGSVSSTMVRLSSDLTESNRENRNVLDVMHGLQEIADRVSGDSLSMSDGSREIETSMEELEMVANRVSDGVGAVSMMIGGLKEVIAGFKTRAETIRQTAADLQNSLAVPSGRSGGDAPVQPEPAVPEPAVPESSAPDAGTPEPDGAFDAESVFASIGGENGEGKPDNTEP</sequence>
<evidence type="ECO:0000256" key="3">
    <source>
        <dbReference type="PROSITE-ProRule" id="PRU00284"/>
    </source>
</evidence>
<protein>
    <recommendedName>
        <fullName evidence="6">Methyl-accepting transducer domain-containing protein</fullName>
    </recommendedName>
</protein>
<evidence type="ECO:0000256" key="1">
    <source>
        <dbReference type="ARBA" id="ARBA00022500"/>
    </source>
</evidence>
<keyword evidence="5" id="KW-0472">Membrane</keyword>
<evidence type="ECO:0000313" key="8">
    <source>
        <dbReference type="Proteomes" id="UP000823616"/>
    </source>
</evidence>
<evidence type="ECO:0000256" key="4">
    <source>
        <dbReference type="SAM" id="MobiDB-lite"/>
    </source>
</evidence>
<dbReference type="SUPFAM" id="SSF58104">
    <property type="entry name" value="Methyl-accepting chemotaxis protein (MCP) signaling domain"/>
    <property type="match status" value="1"/>
</dbReference>
<evidence type="ECO:0000313" key="7">
    <source>
        <dbReference type="EMBL" id="MBO8450512.1"/>
    </source>
</evidence>
<dbReference type="GO" id="GO:0007165">
    <property type="term" value="P:signal transduction"/>
    <property type="evidence" value="ECO:0007669"/>
    <property type="project" value="UniProtKB-KW"/>
</dbReference>
<dbReference type="GO" id="GO:0006935">
    <property type="term" value="P:chemotaxis"/>
    <property type="evidence" value="ECO:0007669"/>
    <property type="project" value="UniProtKB-KW"/>
</dbReference>
<organism evidence="7 8">
    <name type="scientific">Candidatus Avitreponema avistercoris</name>
    <dbReference type="NCBI Taxonomy" id="2840705"/>
    <lineage>
        <taxon>Bacteria</taxon>
        <taxon>Pseudomonadati</taxon>
        <taxon>Spirochaetota</taxon>
        <taxon>Spirochaetia</taxon>
        <taxon>Spirochaetales</taxon>
        <taxon>Candidatus Avitreponema</taxon>
    </lineage>
</organism>
<keyword evidence="5" id="KW-1133">Transmembrane helix</keyword>
<dbReference type="Proteomes" id="UP000823616">
    <property type="component" value="Unassembled WGS sequence"/>
</dbReference>
<reference evidence="7" key="1">
    <citation type="submission" date="2020-10" db="EMBL/GenBank/DDBJ databases">
        <authorList>
            <person name="Gilroy R."/>
        </authorList>
    </citation>
    <scope>NUCLEOTIDE SEQUENCE</scope>
    <source>
        <strain evidence="7">B3-4054</strain>
    </source>
</reference>
<feature type="transmembrane region" description="Helical" evidence="5">
    <location>
        <begin position="7"/>
        <end position="28"/>
    </location>
</feature>
<dbReference type="InterPro" id="IPR004089">
    <property type="entry name" value="MCPsignal_dom"/>
</dbReference>
<dbReference type="Gene3D" id="1.10.287.950">
    <property type="entry name" value="Methyl-accepting chemotaxis protein"/>
    <property type="match status" value="1"/>
</dbReference>
<feature type="domain" description="Methyl-accepting transducer" evidence="6">
    <location>
        <begin position="156"/>
        <end position="392"/>
    </location>
</feature>
<name>A0A9D9HHR2_9SPIR</name>
<proteinExistence type="inferred from homology"/>
<evidence type="ECO:0000256" key="5">
    <source>
        <dbReference type="SAM" id="Phobius"/>
    </source>
</evidence>
<feature type="transmembrane region" description="Helical" evidence="5">
    <location>
        <begin position="40"/>
        <end position="61"/>
    </location>
</feature>
<dbReference type="PANTHER" id="PTHR43531:SF11">
    <property type="entry name" value="METHYL-ACCEPTING CHEMOTAXIS PROTEIN 3"/>
    <property type="match status" value="1"/>
</dbReference>
<reference evidence="7" key="2">
    <citation type="journal article" date="2021" name="PeerJ">
        <title>Extensive microbial diversity within the chicken gut microbiome revealed by metagenomics and culture.</title>
        <authorList>
            <person name="Gilroy R."/>
            <person name="Ravi A."/>
            <person name="Getino M."/>
            <person name="Pursley I."/>
            <person name="Horton D.L."/>
            <person name="Alikhan N.F."/>
            <person name="Baker D."/>
            <person name="Gharbi K."/>
            <person name="Hall N."/>
            <person name="Watson M."/>
            <person name="Adriaenssens E.M."/>
            <person name="Foster-Nyarko E."/>
            <person name="Jarju S."/>
            <person name="Secka A."/>
            <person name="Antonio M."/>
            <person name="Oren A."/>
            <person name="Chaudhuri R.R."/>
            <person name="La Ragione R."/>
            <person name="Hildebrand F."/>
            <person name="Pallen M.J."/>
        </authorList>
    </citation>
    <scope>NUCLEOTIDE SEQUENCE</scope>
    <source>
        <strain evidence="7">B3-4054</strain>
    </source>
</reference>
<dbReference type="InterPro" id="IPR051310">
    <property type="entry name" value="MCP_chemotaxis"/>
</dbReference>
<feature type="compositionally biased region" description="Basic and acidic residues" evidence="4">
    <location>
        <begin position="492"/>
        <end position="501"/>
    </location>
</feature>
<dbReference type="PROSITE" id="PS50111">
    <property type="entry name" value="CHEMOTAXIS_TRANSDUC_2"/>
    <property type="match status" value="1"/>
</dbReference>
<evidence type="ECO:0000259" key="6">
    <source>
        <dbReference type="PROSITE" id="PS50111"/>
    </source>
</evidence>
<dbReference type="GO" id="GO:0016020">
    <property type="term" value="C:membrane"/>
    <property type="evidence" value="ECO:0007669"/>
    <property type="project" value="InterPro"/>
</dbReference>
<dbReference type="PANTHER" id="PTHR43531">
    <property type="entry name" value="PROTEIN ICFG"/>
    <property type="match status" value="1"/>
</dbReference>
<gene>
    <name evidence="7" type="ORF">IAA96_05335</name>
</gene>
<comment type="caution">
    <text evidence="7">The sequence shown here is derived from an EMBL/GenBank/DDBJ whole genome shotgun (WGS) entry which is preliminary data.</text>
</comment>
<feature type="region of interest" description="Disordered" evidence="4">
    <location>
        <begin position="437"/>
        <end position="501"/>
    </location>
</feature>